<dbReference type="Gene3D" id="1.20.1560.10">
    <property type="entry name" value="ABC transporter type 1, transmembrane domain"/>
    <property type="match status" value="1"/>
</dbReference>
<keyword evidence="2 7" id="KW-0812">Transmembrane</keyword>
<dbReference type="SMART" id="SM00382">
    <property type="entry name" value="AAA"/>
    <property type="match status" value="1"/>
</dbReference>
<sequence>MITKAKIKAIIACVPEKYQKKLLPFFGFSFGNVILDLLSVAYLLPFLMLALDSHSRFENRYLQFLVQKEHLIYSILLLIVFFIAKNTLSILFINYQNRLIFAVSSEISKKYTHSFIHNNYLFYQNQDKGDIIKNTIEVPNNFANNVLLSLNTILCESIIIMVISGIGLLLFPKITLIAIVLFLLAFAIIYTFRKVKNVRKSLSSDYRNNVNYLLDLINGFFEIKSASKEEAFLDKFNSSNRKLNKTHAFLTTLKNSNSKYLEIIIILIISFLVFYLVNYSAENSKNVLLISFMASVFFKLIPSLNKLIVAGSSLKSYDYTIESILKNTSIEKETVQSETRIGFENELRIENVSFSYTEENKLIDNVSLKIAKGNIIGISGRSGTGKTTLLHIILKLINPKSGKIVLDGTEITPLNKNAFLSLIGYVTQEPYIFNGSILENIAIGQTEAEIDFDRINALTVAIGFEEVLQNFPDGLHSLTGNSGQKLSGGQKQKLAIIRALYNDPQILILDEATNQLDEENEIKILNYIKGVSQKEKLTVLLVSHDKKVLTYCDTIHQFQKEILHEV</sequence>
<dbReference type="GO" id="GO:0005886">
    <property type="term" value="C:plasma membrane"/>
    <property type="evidence" value="ECO:0007669"/>
    <property type="project" value="UniProtKB-SubCell"/>
</dbReference>
<keyword evidence="3" id="KW-0547">Nucleotide-binding</keyword>
<dbReference type="GO" id="GO:0034040">
    <property type="term" value="F:ATPase-coupled lipid transmembrane transporter activity"/>
    <property type="evidence" value="ECO:0007669"/>
    <property type="project" value="TreeGrafter"/>
</dbReference>
<feature type="transmembrane region" description="Helical" evidence="7">
    <location>
        <begin position="25"/>
        <end position="51"/>
    </location>
</feature>
<keyword evidence="5 7" id="KW-1133">Transmembrane helix</keyword>
<evidence type="ECO:0000256" key="4">
    <source>
        <dbReference type="ARBA" id="ARBA00022840"/>
    </source>
</evidence>
<dbReference type="GO" id="GO:0016887">
    <property type="term" value="F:ATP hydrolysis activity"/>
    <property type="evidence" value="ECO:0007669"/>
    <property type="project" value="InterPro"/>
</dbReference>
<dbReference type="PROSITE" id="PS50929">
    <property type="entry name" value="ABC_TM1F"/>
    <property type="match status" value="1"/>
</dbReference>
<evidence type="ECO:0000256" key="1">
    <source>
        <dbReference type="ARBA" id="ARBA00004651"/>
    </source>
</evidence>
<dbReference type="Pfam" id="PF00005">
    <property type="entry name" value="ABC_tran"/>
    <property type="match status" value="1"/>
</dbReference>
<evidence type="ECO:0000259" key="8">
    <source>
        <dbReference type="PROSITE" id="PS50893"/>
    </source>
</evidence>
<feature type="transmembrane region" description="Helical" evidence="7">
    <location>
        <begin position="260"/>
        <end position="281"/>
    </location>
</feature>
<evidence type="ECO:0000256" key="2">
    <source>
        <dbReference type="ARBA" id="ARBA00022692"/>
    </source>
</evidence>
<keyword evidence="11" id="KW-1185">Reference proteome</keyword>
<dbReference type="CDD" id="cd03228">
    <property type="entry name" value="ABCC_MRP_Like"/>
    <property type="match status" value="1"/>
</dbReference>
<keyword evidence="4" id="KW-0067">ATP-binding</keyword>
<evidence type="ECO:0000313" key="10">
    <source>
        <dbReference type="EMBL" id="KGO95984.1"/>
    </source>
</evidence>
<dbReference type="OrthoDB" id="1522160at2"/>
<dbReference type="Pfam" id="PF00664">
    <property type="entry name" value="ABC_membrane"/>
    <property type="match status" value="1"/>
</dbReference>
<dbReference type="InterPro" id="IPR036640">
    <property type="entry name" value="ABC1_TM_sf"/>
</dbReference>
<feature type="domain" description="ABC transmembrane type-1" evidence="9">
    <location>
        <begin position="26"/>
        <end position="316"/>
    </location>
</feature>
<feature type="transmembrane region" description="Helical" evidence="7">
    <location>
        <begin position="174"/>
        <end position="192"/>
    </location>
</feature>
<gene>
    <name evidence="10" type="ORF">Q767_06880</name>
</gene>
<evidence type="ECO:0008006" key="12">
    <source>
        <dbReference type="Google" id="ProtNLM"/>
    </source>
</evidence>
<dbReference type="PROSITE" id="PS50893">
    <property type="entry name" value="ABC_TRANSPORTER_2"/>
    <property type="match status" value="1"/>
</dbReference>
<dbReference type="STRING" id="1107311.Q767_06880"/>
<dbReference type="GO" id="GO:0005524">
    <property type="term" value="F:ATP binding"/>
    <property type="evidence" value="ECO:0007669"/>
    <property type="project" value="UniProtKB-KW"/>
</dbReference>
<organism evidence="10 11">
    <name type="scientific">Flavobacterium enshiense DK69</name>
    <dbReference type="NCBI Taxonomy" id="1107311"/>
    <lineage>
        <taxon>Bacteria</taxon>
        <taxon>Pseudomonadati</taxon>
        <taxon>Bacteroidota</taxon>
        <taxon>Flavobacteriia</taxon>
        <taxon>Flavobacteriales</taxon>
        <taxon>Flavobacteriaceae</taxon>
        <taxon>Flavobacterium</taxon>
    </lineage>
</organism>
<evidence type="ECO:0000256" key="3">
    <source>
        <dbReference type="ARBA" id="ARBA00022741"/>
    </source>
</evidence>
<feature type="domain" description="ABC transporter" evidence="8">
    <location>
        <begin position="347"/>
        <end position="566"/>
    </location>
</feature>
<evidence type="ECO:0000256" key="7">
    <source>
        <dbReference type="SAM" id="Phobius"/>
    </source>
</evidence>
<dbReference type="InterPro" id="IPR039421">
    <property type="entry name" value="Type_1_exporter"/>
</dbReference>
<feature type="transmembrane region" description="Helical" evidence="7">
    <location>
        <begin position="146"/>
        <end position="168"/>
    </location>
</feature>
<dbReference type="AlphaFoldDB" id="A0A0A2MUF2"/>
<dbReference type="SUPFAM" id="SSF52540">
    <property type="entry name" value="P-loop containing nucleoside triphosphate hydrolases"/>
    <property type="match status" value="1"/>
</dbReference>
<dbReference type="Proteomes" id="UP000030149">
    <property type="component" value="Unassembled WGS sequence"/>
</dbReference>
<proteinExistence type="predicted"/>
<comment type="subcellular location">
    <subcellularLocation>
        <location evidence="1">Cell membrane</location>
        <topology evidence="1">Multi-pass membrane protein</topology>
    </subcellularLocation>
</comment>
<dbReference type="PATRIC" id="fig|1107311.5.peg.2575"/>
<name>A0A0A2MUF2_9FLAO</name>
<dbReference type="GO" id="GO:0140359">
    <property type="term" value="F:ABC-type transporter activity"/>
    <property type="evidence" value="ECO:0007669"/>
    <property type="project" value="InterPro"/>
</dbReference>
<dbReference type="PROSITE" id="PS00211">
    <property type="entry name" value="ABC_TRANSPORTER_1"/>
    <property type="match status" value="1"/>
</dbReference>
<evidence type="ECO:0000313" key="11">
    <source>
        <dbReference type="Proteomes" id="UP000030149"/>
    </source>
</evidence>
<evidence type="ECO:0000259" key="9">
    <source>
        <dbReference type="PROSITE" id="PS50929"/>
    </source>
</evidence>
<dbReference type="PANTHER" id="PTHR24221">
    <property type="entry name" value="ATP-BINDING CASSETTE SUB-FAMILY B"/>
    <property type="match status" value="1"/>
</dbReference>
<dbReference type="Gene3D" id="3.40.50.300">
    <property type="entry name" value="P-loop containing nucleotide triphosphate hydrolases"/>
    <property type="match status" value="1"/>
</dbReference>
<reference evidence="10 11" key="2">
    <citation type="journal article" date="2015" name="Stand. Genomic Sci.">
        <title>High quality draft genomic sequence of Flavobacterium enshiense DK69(T) and comparison among Flavobacterium genomes.</title>
        <authorList>
            <person name="Zeng Z."/>
            <person name="Chen C."/>
            <person name="Du H."/>
            <person name="Wang G."/>
            <person name="Li M."/>
        </authorList>
    </citation>
    <scope>NUCLEOTIDE SEQUENCE [LARGE SCALE GENOMIC DNA]</scope>
    <source>
        <strain evidence="10 11">DK69</strain>
    </source>
</reference>
<evidence type="ECO:0000256" key="5">
    <source>
        <dbReference type="ARBA" id="ARBA00022989"/>
    </source>
</evidence>
<accession>A0A0A2MUF2</accession>
<dbReference type="eggNOG" id="COG1132">
    <property type="taxonomic scope" value="Bacteria"/>
</dbReference>
<dbReference type="InterPro" id="IPR003593">
    <property type="entry name" value="AAA+_ATPase"/>
</dbReference>
<dbReference type="InterPro" id="IPR003439">
    <property type="entry name" value="ABC_transporter-like_ATP-bd"/>
</dbReference>
<keyword evidence="6 7" id="KW-0472">Membrane</keyword>
<dbReference type="InterPro" id="IPR011527">
    <property type="entry name" value="ABC1_TM_dom"/>
</dbReference>
<protein>
    <recommendedName>
        <fullName evidence="12">ABC transporter ATP-binding protein</fullName>
    </recommendedName>
</protein>
<comment type="caution">
    <text evidence="10">The sequence shown here is derived from an EMBL/GenBank/DDBJ whole genome shotgun (WGS) entry which is preliminary data.</text>
</comment>
<dbReference type="PANTHER" id="PTHR24221:SF654">
    <property type="entry name" value="ATP-BINDING CASSETTE SUB-FAMILY B MEMBER 6"/>
    <property type="match status" value="1"/>
</dbReference>
<feature type="transmembrane region" description="Helical" evidence="7">
    <location>
        <begin position="287"/>
        <end position="309"/>
    </location>
</feature>
<dbReference type="RefSeq" id="WP_035630209.1">
    <property type="nucleotide sequence ID" value="NZ_AVCS01000009.1"/>
</dbReference>
<reference evidence="11" key="1">
    <citation type="submission" date="2013-09" db="EMBL/GenBank/DDBJ databases">
        <authorList>
            <person name="Zeng Z."/>
            <person name="Chen C."/>
        </authorList>
    </citation>
    <scope>NUCLEOTIDE SEQUENCE [LARGE SCALE GENOMIC DNA]</scope>
    <source>
        <strain evidence="11">DK69</strain>
    </source>
</reference>
<dbReference type="SUPFAM" id="SSF90123">
    <property type="entry name" value="ABC transporter transmembrane region"/>
    <property type="match status" value="1"/>
</dbReference>
<feature type="transmembrane region" description="Helical" evidence="7">
    <location>
        <begin position="71"/>
        <end position="93"/>
    </location>
</feature>
<dbReference type="InterPro" id="IPR027417">
    <property type="entry name" value="P-loop_NTPase"/>
</dbReference>
<dbReference type="EMBL" id="JRLZ01000005">
    <property type="protein sequence ID" value="KGO95984.1"/>
    <property type="molecule type" value="Genomic_DNA"/>
</dbReference>
<dbReference type="InterPro" id="IPR017871">
    <property type="entry name" value="ABC_transporter-like_CS"/>
</dbReference>
<evidence type="ECO:0000256" key="6">
    <source>
        <dbReference type="ARBA" id="ARBA00023136"/>
    </source>
</evidence>